<dbReference type="GO" id="GO:0006310">
    <property type="term" value="P:DNA recombination"/>
    <property type="evidence" value="ECO:0007669"/>
    <property type="project" value="UniProtKB-KW"/>
</dbReference>
<accession>A0A1J5SLM2</accession>
<evidence type="ECO:0000259" key="4">
    <source>
        <dbReference type="PROSITE" id="PS51898"/>
    </source>
</evidence>
<evidence type="ECO:0000256" key="2">
    <source>
        <dbReference type="ARBA" id="ARBA00023125"/>
    </source>
</evidence>
<keyword evidence="1" id="KW-0229">DNA integration</keyword>
<dbReference type="SUPFAM" id="SSF56349">
    <property type="entry name" value="DNA breaking-rejoining enzymes"/>
    <property type="match status" value="1"/>
</dbReference>
<dbReference type="PANTHER" id="PTHR30349:SF90">
    <property type="entry name" value="TYROSINE RECOMBINASE XERD"/>
    <property type="match status" value="1"/>
</dbReference>
<dbReference type="Gene3D" id="1.10.443.10">
    <property type="entry name" value="Intergrase catalytic core"/>
    <property type="match status" value="1"/>
</dbReference>
<reference evidence="5" key="1">
    <citation type="submission" date="2016-10" db="EMBL/GenBank/DDBJ databases">
        <title>Sequence of Gallionella enrichment culture.</title>
        <authorList>
            <person name="Poehlein A."/>
            <person name="Muehling M."/>
            <person name="Daniel R."/>
        </authorList>
    </citation>
    <scope>NUCLEOTIDE SEQUENCE</scope>
</reference>
<dbReference type="InterPro" id="IPR002104">
    <property type="entry name" value="Integrase_catalytic"/>
</dbReference>
<dbReference type="Gene3D" id="1.10.150.130">
    <property type="match status" value="1"/>
</dbReference>
<keyword evidence="2" id="KW-0238">DNA-binding</keyword>
<dbReference type="EMBL" id="MLJW01000029">
    <property type="protein sequence ID" value="OIR08843.1"/>
    <property type="molecule type" value="Genomic_DNA"/>
</dbReference>
<dbReference type="InterPro" id="IPR011010">
    <property type="entry name" value="DNA_brk_join_enz"/>
</dbReference>
<comment type="caution">
    <text evidence="5">The sequence shown here is derived from an EMBL/GenBank/DDBJ whole genome shotgun (WGS) entry which is preliminary data.</text>
</comment>
<dbReference type="PROSITE" id="PS51898">
    <property type="entry name" value="TYR_RECOMBINASE"/>
    <property type="match status" value="1"/>
</dbReference>
<sequence length="319" mass="35787">MKPISSHRATPKARSSASFPAHIADELRRYDEHLRDVRGLAAGTRKDRLYVAGMLLRQKFKDHAIDISRLRPDDVRQFLASQLEAHRTASNASRLAAALRSYLRYRATCGDPVGKLTAVILNSVHWKLASLPRALKPDEIERLLNSFTDDLRWPKRGYAIIRCALDMGLRSCEIASLKISDIDWRAGIVTLRGTKSLRQDVLPLPMETGQALVDYLQNERPRSVNPSVFVPRLGDHDQPMTAGAVRGVIRWAYRRIGLTHTRSHALRHAFACRLVENGSSLKEVADLLRHRSLNTTLIYAKLDTPKLTAVALPWPGSAS</sequence>
<proteinExistence type="predicted"/>
<dbReference type="PANTHER" id="PTHR30349">
    <property type="entry name" value="PHAGE INTEGRASE-RELATED"/>
    <property type="match status" value="1"/>
</dbReference>
<keyword evidence="3" id="KW-0233">DNA recombination</keyword>
<dbReference type="AlphaFoldDB" id="A0A1J5SLM2"/>
<gene>
    <name evidence="5" type="primary">xerD_5</name>
    <name evidence="5" type="ORF">GALL_88360</name>
</gene>
<dbReference type="Pfam" id="PF00589">
    <property type="entry name" value="Phage_integrase"/>
    <property type="match status" value="1"/>
</dbReference>
<evidence type="ECO:0000313" key="5">
    <source>
        <dbReference type="EMBL" id="OIR08843.1"/>
    </source>
</evidence>
<evidence type="ECO:0000256" key="3">
    <source>
        <dbReference type="ARBA" id="ARBA00023172"/>
    </source>
</evidence>
<evidence type="ECO:0000256" key="1">
    <source>
        <dbReference type="ARBA" id="ARBA00022908"/>
    </source>
</evidence>
<dbReference type="Pfam" id="PF02899">
    <property type="entry name" value="Phage_int_SAM_1"/>
    <property type="match status" value="1"/>
</dbReference>
<name>A0A1J5SLM2_9ZZZZ</name>
<dbReference type="InterPro" id="IPR004107">
    <property type="entry name" value="Integrase_SAM-like_N"/>
</dbReference>
<dbReference type="GO" id="GO:0015074">
    <property type="term" value="P:DNA integration"/>
    <property type="evidence" value="ECO:0007669"/>
    <property type="project" value="UniProtKB-KW"/>
</dbReference>
<dbReference type="InterPro" id="IPR013762">
    <property type="entry name" value="Integrase-like_cat_sf"/>
</dbReference>
<organism evidence="5">
    <name type="scientific">mine drainage metagenome</name>
    <dbReference type="NCBI Taxonomy" id="410659"/>
    <lineage>
        <taxon>unclassified sequences</taxon>
        <taxon>metagenomes</taxon>
        <taxon>ecological metagenomes</taxon>
    </lineage>
</organism>
<protein>
    <submittedName>
        <fullName evidence="5">Tyrosine recombinase XerD</fullName>
    </submittedName>
</protein>
<dbReference type="GO" id="GO:0003677">
    <property type="term" value="F:DNA binding"/>
    <property type="evidence" value="ECO:0007669"/>
    <property type="project" value="UniProtKB-KW"/>
</dbReference>
<dbReference type="InterPro" id="IPR050090">
    <property type="entry name" value="Tyrosine_recombinase_XerCD"/>
</dbReference>
<feature type="domain" description="Tyr recombinase" evidence="4">
    <location>
        <begin position="130"/>
        <end position="312"/>
    </location>
</feature>
<dbReference type="InterPro" id="IPR010998">
    <property type="entry name" value="Integrase_recombinase_N"/>
</dbReference>